<dbReference type="Proteomes" id="UP000886520">
    <property type="component" value="Chromosome 11"/>
</dbReference>
<sequence length="86" mass="9246">MHSEVVSTPSKLSPVPQDHVLTSTKFCVDDILSLLQQVAVDRPSVHVEVDLIATSIMQQKWGHKGLTGTCLAFLVQEDAKGMASSG</sequence>
<reference evidence="1" key="1">
    <citation type="submission" date="2021-01" db="EMBL/GenBank/DDBJ databases">
        <title>Adiantum capillus-veneris genome.</title>
        <authorList>
            <person name="Fang Y."/>
            <person name="Liao Q."/>
        </authorList>
    </citation>
    <scope>NUCLEOTIDE SEQUENCE</scope>
    <source>
        <strain evidence="1">H3</strain>
        <tissue evidence="1">Leaf</tissue>
    </source>
</reference>
<gene>
    <name evidence="1" type="ORF">GOP47_0011088</name>
</gene>
<proteinExistence type="predicted"/>
<keyword evidence="2" id="KW-1185">Reference proteome</keyword>
<evidence type="ECO:0000313" key="1">
    <source>
        <dbReference type="EMBL" id="KAI5073075.1"/>
    </source>
</evidence>
<comment type="caution">
    <text evidence="1">The sequence shown here is derived from an EMBL/GenBank/DDBJ whole genome shotgun (WGS) entry which is preliminary data.</text>
</comment>
<accession>A0A9D4ZH97</accession>
<dbReference type="EMBL" id="JABFUD020000011">
    <property type="protein sequence ID" value="KAI5073075.1"/>
    <property type="molecule type" value="Genomic_DNA"/>
</dbReference>
<protein>
    <submittedName>
        <fullName evidence="1">Uncharacterized protein</fullName>
    </submittedName>
</protein>
<dbReference type="OrthoDB" id="2387658at2759"/>
<organism evidence="1 2">
    <name type="scientific">Adiantum capillus-veneris</name>
    <name type="common">Maidenhair fern</name>
    <dbReference type="NCBI Taxonomy" id="13818"/>
    <lineage>
        <taxon>Eukaryota</taxon>
        <taxon>Viridiplantae</taxon>
        <taxon>Streptophyta</taxon>
        <taxon>Embryophyta</taxon>
        <taxon>Tracheophyta</taxon>
        <taxon>Polypodiopsida</taxon>
        <taxon>Polypodiidae</taxon>
        <taxon>Polypodiales</taxon>
        <taxon>Pteridineae</taxon>
        <taxon>Pteridaceae</taxon>
        <taxon>Vittarioideae</taxon>
        <taxon>Adiantum</taxon>
    </lineage>
</organism>
<name>A0A9D4ZH97_ADICA</name>
<dbReference type="AlphaFoldDB" id="A0A9D4ZH97"/>
<evidence type="ECO:0000313" key="2">
    <source>
        <dbReference type="Proteomes" id="UP000886520"/>
    </source>
</evidence>